<dbReference type="InterPro" id="IPR008628">
    <property type="entry name" value="GPP34-like"/>
</dbReference>
<keyword evidence="6" id="KW-1185">Reference proteome</keyword>
<dbReference type="RefSeq" id="WP_343813673.1">
    <property type="nucleotide sequence ID" value="NZ_BAAADS010000018.1"/>
</dbReference>
<gene>
    <name evidence="5" type="ORF">GCM10009001_25310</name>
</gene>
<keyword evidence="4" id="KW-0472">Membrane</keyword>
<dbReference type="Proteomes" id="UP001500866">
    <property type="component" value="Unassembled WGS sequence"/>
</dbReference>
<dbReference type="Gene3D" id="1.10.3630.10">
    <property type="entry name" value="yeast vps74-n-term truncation variant domain like"/>
    <property type="match status" value="1"/>
</dbReference>
<evidence type="ECO:0000256" key="4">
    <source>
        <dbReference type="ARBA" id="ARBA00023136"/>
    </source>
</evidence>
<evidence type="ECO:0000256" key="1">
    <source>
        <dbReference type="ARBA" id="ARBA00004255"/>
    </source>
</evidence>
<dbReference type="PANTHER" id="PTHR12704:SF2">
    <property type="entry name" value="GOLGI PHOSPHOPROTEIN 3 HOMOLOG SAURON"/>
    <property type="match status" value="1"/>
</dbReference>
<reference evidence="5 6" key="1">
    <citation type="journal article" date="2019" name="Int. J. Syst. Evol. Microbiol.">
        <title>The Global Catalogue of Microorganisms (GCM) 10K type strain sequencing project: providing services to taxonomists for standard genome sequencing and annotation.</title>
        <authorList>
            <consortium name="The Broad Institute Genomics Platform"/>
            <consortium name="The Broad Institute Genome Sequencing Center for Infectious Disease"/>
            <person name="Wu L."/>
            <person name="Ma J."/>
        </authorList>
    </citation>
    <scope>NUCLEOTIDE SEQUENCE [LARGE SCALE GENOMIC DNA]</scope>
    <source>
        <strain evidence="5 6">JCM 15395</strain>
    </source>
</reference>
<organism evidence="5 6">
    <name type="scientific">Virgibacillus siamensis</name>
    <dbReference type="NCBI Taxonomy" id="480071"/>
    <lineage>
        <taxon>Bacteria</taxon>
        <taxon>Bacillati</taxon>
        <taxon>Bacillota</taxon>
        <taxon>Bacilli</taxon>
        <taxon>Bacillales</taxon>
        <taxon>Bacillaceae</taxon>
        <taxon>Virgibacillus</taxon>
    </lineage>
</organism>
<evidence type="ECO:0000313" key="6">
    <source>
        <dbReference type="Proteomes" id="UP001500866"/>
    </source>
</evidence>
<dbReference type="InterPro" id="IPR038261">
    <property type="entry name" value="GPP34-like_sf"/>
</dbReference>
<evidence type="ECO:0000313" key="5">
    <source>
        <dbReference type="EMBL" id="GAA0606978.1"/>
    </source>
</evidence>
<sequence>MLTIPEELLLLALNDDKGTVVFSAGSSLNYGLAGAALAELTIEERIGLEDKKVVVIDETPTGNKVNDAVLQQVIEARKPKSVKRWVQSMNYRMGQWRKDMLRDLVDKGVLEEKEQKILWVFSRNTYPTERDVPEQQIRQRVHASIFGDQKPDARTAMLLSLIKACNLINEVFSTREKKEAKKRIDQISKNNDYGDAVKVSIDAMQTAVIAACAAAAASSGGNGGGGGA</sequence>
<evidence type="ECO:0000256" key="3">
    <source>
        <dbReference type="ARBA" id="ARBA00023121"/>
    </source>
</evidence>
<evidence type="ECO:0000256" key="2">
    <source>
        <dbReference type="ARBA" id="ARBA00023034"/>
    </source>
</evidence>
<dbReference type="Pfam" id="PF05719">
    <property type="entry name" value="GPP34"/>
    <property type="match status" value="1"/>
</dbReference>
<accession>A0ABN1G9N4</accession>
<protein>
    <submittedName>
        <fullName evidence="5">GPP34 family phosphoprotein</fullName>
    </submittedName>
</protein>
<keyword evidence="2" id="KW-0333">Golgi apparatus</keyword>
<proteinExistence type="predicted"/>
<name>A0ABN1G9N4_9BACI</name>
<comment type="subcellular location">
    <subcellularLocation>
        <location evidence="1">Golgi apparatus membrane</location>
        <topology evidence="1">Peripheral membrane protein</topology>
        <orientation evidence="1">Cytoplasmic side</orientation>
    </subcellularLocation>
</comment>
<dbReference type="EMBL" id="BAAADS010000018">
    <property type="protein sequence ID" value="GAA0606978.1"/>
    <property type="molecule type" value="Genomic_DNA"/>
</dbReference>
<comment type="caution">
    <text evidence="5">The sequence shown here is derived from an EMBL/GenBank/DDBJ whole genome shotgun (WGS) entry which is preliminary data.</text>
</comment>
<keyword evidence="3" id="KW-0446">Lipid-binding</keyword>
<dbReference type="PANTHER" id="PTHR12704">
    <property type="entry name" value="TRANS-GOLGI PROTEIN GMX33"/>
    <property type="match status" value="1"/>
</dbReference>